<sequence length="148" mass="16471">MGRQLRVQRPPIRNISDLRDRCLNIWYNLSPVIYQGLVASMLRRVKAVLRAKEARRIVSQRTPTPGVSYASKIKKTFKSCTTQTDSDLNQPNSAAICSSKSETTNSKSGIKSPRKNKHAQLREAKGDGRKKPLKIKKTDTSVGSASNC</sequence>
<keyword evidence="3" id="KW-1185">Reference proteome</keyword>
<evidence type="ECO:0000256" key="1">
    <source>
        <dbReference type="SAM" id="MobiDB-lite"/>
    </source>
</evidence>
<name>A0A8X6Q4D5_NEPPI</name>
<comment type="caution">
    <text evidence="2">The sequence shown here is derived from an EMBL/GenBank/DDBJ whole genome shotgun (WGS) entry which is preliminary data.</text>
</comment>
<accession>A0A8X6Q4D5</accession>
<gene>
    <name evidence="2" type="primary">RF55_22990</name>
    <name evidence="2" type="ORF">NPIL_352151</name>
</gene>
<feature type="region of interest" description="Disordered" evidence="1">
    <location>
        <begin position="82"/>
        <end position="148"/>
    </location>
</feature>
<feature type="compositionally biased region" description="Polar residues" evidence="1">
    <location>
        <begin position="82"/>
        <end position="109"/>
    </location>
</feature>
<evidence type="ECO:0000313" key="2">
    <source>
        <dbReference type="EMBL" id="GFU05154.1"/>
    </source>
</evidence>
<dbReference type="AlphaFoldDB" id="A0A8X6Q4D5"/>
<reference evidence="2" key="1">
    <citation type="submission" date="2020-08" db="EMBL/GenBank/DDBJ databases">
        <title>Multicomponent nature underlies the extraordinary mechanical properties of spider dragline silk.</title>
        <authorList>
            <person name="Kono N."/>
            <person name="Nakamura H."/>
            <person name="Mori M."/>
            <person name="Yoshida Y."/>
            <person name="Ohtoshi R."/>
            <person name="Malay A.D."/>
            <person name="Moran D.A.P."/>
            <person name="Tomita M."/>
            <person name="Numata K."/>
            <person name="Arakawa K."/>
        </authorList>
    </citation>
    <scope>NUCLEOTIDE SEQUENCE</scope>
</reference>
<evidence type="ECO:0000313" key="3">
    <source>
        <dbReference type="Proteomes" id="UP000887013"/>
    </source>
</evidence>
<dbReference type="EMBL" id="BMAW01123852">
    <property type="protein sequence ID" value="GFU05154.1"/>
    <property type="molecule type" value="Genomic_DNA"/>
</dbReference>
<proteinExistence type="predicted"/>
<dbReference type="Proteomes" id="UP000887013">
    <property type="component" value="Unassembled WGS sequence"/>
</dbReference>
<protein>
    <submittedName>
        <fullName evidence="2">Transposase domain containing protein</fullName>
    </submittedName>
</protein>
<feature type="compositionally biased region" description="Basic and acidic residues" evidence="1">
    <location>
        <begin position="120"/>
        <end position="130"/>
    </location>
</feature>
<organism evidence="2 3">
    <name type="scientific">Nephila pilipes</name>
    <name type="common">Giant wood spider</name>
    <name type="synonym">Nephila maculata</name>
    <dbReference type="NCBI Taxonomy" id="299642"/>
    <lineage>
        <taxon>Eukaryota</taxon>
        <taxon>Metazoa</taxon>
        <taxon>Ecdysozoa</taxon>
        <taxon>Arthropoda</taxon>
        <taxon>Chelicerata</taxon>
        <taxon>Arachnida</taxon>
        <taxon>Araneae</taxon>
        <taxon>Araneomorphae</taxon>
        <taxon>Entelegynae</taxon>
        <taxon>Araneoidea</taxon>
        <taxon>Nephilidae</taxon>
        <taxon>Nephila</taxon>
    </lineage>
</organism>